<keyword evidence="1" id="KW-0597">Phosphoprotein</keyword>
<dbReference type="Gene3D" id="2.130.10.10">
    <property type="entry name" value="YVTN repeat-like/Quinoprotein amine dehydrogenase"/>
    <property type="match status" value="2"/>
</dbReference>
<dbReference type="InterPro" id="IPR001680">
    <property type="entry name" value="WD40_rpt"/>
</dbReference>
<keyword evidence="2 4" id="KW-0853">WD repeat</keyword>
<feature type="compositionally biased region" description="Polar residues" evidence="5">
    <location>
        <begin position="479"/>
        <end position="488"/>
    </location>
</feature>
<dbReference type="InterPro" id="IPR020472">
    <property type="entry name" value="WD40_PAC1"/>
</dbReference>
<evidence type="ECO:0000313" key="7">
    <source>
        <dbReference type="Proteomes" id="UP000198287"/>
    </source>
</evidence>
<dbReference type="OMA" id="CFVPRGV"/>
<feature type="repeat" description="WD" evidence="4">
    <location>
        <begin position="259"/>
        <end position="301"/>
    </location>
</feature>
<dbReference type="PANTHER" id="PTHR14091">
    <property type="entry name" value="PERIODIC TRYPTOPHAN PROTEIN 1"/>
    <property type="match status" value="1"/>
</dbReference>
<gene>
    <name evidence="6" type="ORF">Fcan01_21042</name>
</gene>
<reference evidence="6 7" key="1">
    <citation type="submission" date="2015-12" db="EMBL/GenBank/DDBJ databases">
        <title>The genome of Folsomia candida.</title>
        <authorList>
            <person name="Faddeeva A."/>
            <person name="Derks M.F."/>
            <person name="Anvar Y."/>
            <person name="Smit S."/>
            <person name="Van Straalen N."/>
            <person name="Roelofs D."/>
        </authorList>
    </citation>
    <scope>NUCLEOTIDE SEQUENCE [LARGE SCALE GENOMIC DNA]</scope>
    <source>
        <strain evidence="6 7">VU population</strain>
        <tissue evidence="6">Whole body</tissue>
    </source>
</reference>
<keyword evidence="3" id="KW-0677">Repeat</keyword>
<evidence type="ECO:0000256" key="5">
    <source>
        <dbReference type="SAM" id="MobiDB-lite"/>
    </source>
</evidence>
<feature type="repeat" description="WD" evidence="4">
    <location>
        <begin position="216"/>
        <end position="258"/>
    </location>
</feature>
<dbReference type="AlphaFoldDB" id="A0A226DH15"/>
<name>A0A226DH15_FOLCA</name>
<dbReference type="Pfam" id="PF00400">
    <property type="entry name" value="WD40"/>
    <property type="match status" value="3"/>
</dbReference>
<accession>A0A226DH15</accession>
<feature type="compositionally biased region" description="Acidic residues" evidence="5">
    <location>
        <begin position="76"/>
        <end position="87"/>
    </location>
</feature>
<dbReference type="InterPro" id="IPR036322">
    <property type="entry name" value="WD40_repeat_dom_sf"/>
</dbReference>
<feature type="region of interest" description="Disordered" evidence="5">
    <location>
        <begin position="46"/>
        <end position="117"/>
    </location>
</feature>
<feature type="compositionally biased region" description="Polar residues" evidence="5">
    <location>
        <begin position="459"/>
        <end position="470"/>
    </location>
</feature>
<evidence type="ECO:0000256" key="1">
    <source>
        <dbReference type="ARBA" id="ARBA00022553"/>
    </source>
</evidence>
<dbReference type="OrthoDB" id="270624at2759"/>
<dbReference type="SMART" id="SM00320">
    <property type="entry name" value="WD40"/>
    <property type="match status" value="5"/>
</dbReference>
<dbReference type="SUPFAM" id="SSF50978">
    <property type="entry name" value="WD40 repeat-like"/>
    <property type="match status" value="1"/>
</dbReference>
<feature type="compositionally biased region" description="Acidic residues" evidence="5">
    <location>
        <begin position="103"/>
        <end position="117"/>
    </location>
</feature>
<dbReference type="PANTHER" id="PTHR14091:SF0">
    <property type="entry name" value="PERIODIC TRYPTOPHAN PROTEIN 1 HOMOLOG"/>
    <property type="match status" value="1"/>
</dbReference>
<dbReference type="PROSITE" id="PS00678">
    <property type="entry name" value="WD_REPEATS_1"/>
    <property type="match status" value="2"/>
</dbReference>
<evidence type="ECO:0000256" key="3">
    <source>
        <dbReference type="ARBA" id="ARBA00022737"/>
    </source>
</evidence>
<dbReference type="Proteomes" id="UP000198287">
    <property type="component" value="Unassembled WGS sequence"/>
</dbReference>
<dbReference type="STRING" id="158441.A0A226DH15"/>
<dbReference type="PROSITE" id="PS50082">
    <property type="entry name" value="WD_REPEATS_2"/>
    <property type="match status" value="3"/>
</dbReference>
<proteinExistence type="predicted"/>
<dbReference type="GO" id="GO:0005634">
    <property type="term" value="C:nucleus"/>
    <property type="evidence" value="ECO:0007669"/>
    <property type="project" value="TreeGrafter"/>
</dbReference>
<evidence type="ECO:0000313" key="6">
    <source>
        <dbReference type="EMBL" id="OXA43901.1"/>
    </source>
</evidence>
<dbReference type="InterPro" id="IPR019775">
    <property type="entry name" value="WD40_repeat_CS"/>
</dbReference>
<feature type="repeat" description="WD" evidence="4">
    <location>
        <begin position="344"/>
        <end position="386"/>
    </location>
</feature>
<keyword evidence="7" id="KW-1185">Reference proteome</keyword>
<protein>
    <submittedName>
        <fullName evidence="6">Periodic tryptophan protein 1</fullName>
    </submittedName>
</protein>
<evidence type="ECO:0000256" key="4">
    <source>
        <dbReference type="PROSITE-ProRule" id="PRU00221"/>
    </source>
</evidence>
<dbReference type="PROSITE" id="PS50294">
    <property type="entry name" value="WD_REPEATS_REGION"/>
    <property type="match status" value="2"/>
</dbReference>
<comment type="caution">
    <text evidence="6">The sequence shown here is derived from an EMBL/GenBank/DDBJ whole genome shotgun (WGS) entry which is preliminary data.</text>
</comment>
<dbReference type="InterPro" id="IPR015943">
    <property type="entry name" value="WD40/YVTN_repeat-like_dom_sf"/>
</dbReference>
<sequence length="519" mass="58748">MEEAPQQKVSFIPCLTWVRQGIGHAKVQKVNPTKEELQEIMKEMKLREAEFKGRPGSGGDKEEDSGSDAENKDVDDYYDMDDYDDEVVGPPGITIDMNSMLNNEDDDSPDTDDEPDEFVVKDDDNLILCGHVDGDVCMLEVYVFNNAKGELFILNDMFLPSYPICIEWMNFNAKKMDQPGNYAAVGCVTPEIGVWDLNISGSLEPAFKLGTRKKKTMRHNDAVLDLSWHRDNRAVLASGSADKTVIIWDMEKTQGLTRIDSFEEKVQSVEWHPSEVQSLLTGCCDGKVRLYDTRNPKHFKTWGFEGEIERVLWNNFDPSYYFATTDSGMVYYVDTRNTKPVWTLKAHDKEATGICMSSQYKDMLMTASMDESVKVWDLQGGTPTFVAQKNMAIGQIYALSACPDVPYVFCGGGSKKDNHLYVWDSRENNTVSERFKGRKMQKPVANRMDVDDDDDADDQQPSTSRSSNNKFVDGRINVNPRSTNSKQLVNAVHKASKKNKKKKSHKAMHPKTTKKDEES</sequence>
<dbReference type="InterPro" id="IPR044285">
    <property type="entry name" value="PWP1"/>
</dbReference>
<dbReference type="EMBL" id="LNIX01000020">
    <property type="protein sequence ID" value="OXA43901.1"/>
    <property type="molecule type" value="Genomic_DNA"/>
</dbReference>
<evidence type="ECO:0000256" key="2">
    <source>
        <dbReference type="ARBA" id="ARBA00022574"/>
    </source>
</evidence>
<organism evidence="6 7">
    <name type="scientific">Folsomia candida</name>
    <name type="common">Springtail</name>
    <dbReference type="NCBI Taxonomy" id="158441"/>
    <lineage>
        <taxon>Eukaryota</taxon>
        <taxon>Metazoa</taxon>
        <taxon>Ecdysozoa</taxon>
        <taxon>Arthropoda</taxon>
        <taxon>Hexapoda</taxon>
        <taxon>Collembola</taxon>
        <taxon>Entomobryomorpha</taxon>
        <taxon>Isotomoidea</taxon>
        <taxon>Isotomidae</taxon>
        <taxon>Proisotominae</taxon>
        <taxon>Folsomia</taxon>
    </lineage>
</organism>
<dbReference type="PRINTS" id="PR00320">
    <property type="entry name" value="GPROTEINBRPT"/>
</dbReference>
<dbReference type="GO" id="GO:0006364">
    <property type="term" value="P:rRNA processing"/>
    <property type="evidence" value="ECO:0007669"/>
    <property type="project" value="InterPro"/>
</dbReference>
<feature type="region of interest" description="Disordered" evidence="5">
    <location>
        <begin position="433"/>
        <end position="519"/>
    </location>
</feature>
<feature type="compositionally biased region" description="Basic residues" evidence="5">
    <location>
        <begin position="494"/>
        <end position="512"/>
    </location>
</feature>